<dbReference type="Gene3D" id="3.90.550.10">
    <property type="entry name" value="Spore Coat Polysaccharide Biosynthesis Protein SpsA, Chain A"/>
    <property type="match status" value="1"/>
</dbReference>
<dbReference type="Pfam" id="PF00535">
    <property type="entry name" value="Glycos_transf_2"/>
    <property type="match status" value="1"/>
</dbReference>
<evidence type="ECO:0000256" key="2">
    <source>
        <dbReference type="ARBA" id="ARBA00022475"/>
    </source>
</evidence>
<dbReference type="PANTHER" id="PTHR43646">
    <property type="entry name" value="GLYCOSYLTRANSFERASE"/>
    <property type="match status" value="1"/>
</dbReference>
<keyword evidence="9" id="KW-1185">Reference proteome</keyword>
<evidence type="ECO:0000256" key="1">
    <source>
        <dbReference type="ARBA" id="ARBA00004236"/>
    </source>
</evidence>
<proteinExistence type="predicted"/>
<keyword evidence="2" id="KW-1003">Cell membrane</keyword>
<dbReference type="PANTHER" id="PTHR43646:SF2">
    <property type="entry name" value="GLYCOSYLTRANSFERASE 2-LIKE DOMAIN-CONTAINING PROTEIN"/>
    <property type="match status" value="1"/>
</dbReference>
<dbReference type="GO" id="GO:0016757">
    <property type="term" value="F:glycosyltransferase activity"/>
    <property type="evidence" value="ECO:0007669"/>
    <property type="project" value="UniProtKB-KW"/>
</dbReference>
<dbReference type="SUPFAM" id="SSF53448">
    <property type="entry name" value="Nucleotide-diphospho-sugar transferases"/>
    <property type="match status" value="1"/>
</dbReference>
<evidence type="ECO:0000313" key="8">
    <source>
        <dbReference type="EMBL" id="MFC3851967.1"/>
    </source>
</evidence>
<evidence type="ECO:0000256" key="4">
    <source>
        <dbReference type="ARBA" id="ARBA00022679"/>
    </source>
</evidence>
<keyword evidence="6" id="KW-0812">Transmembrane</keyword>
<keyword evidence="4 8" id="KW-0808">Transferase</keyword>
<dbReference type="EMBL" id="JBHRYR010000002">
    <property type="protein sequence ID" value="MFC3851967.1"/>
    <property type="molecule type" value="Genomic_DNA"/>
</dbReference>
<evidence type="ECO:0000259" key="7">
    <source>
        <dbReference type="Pfam" id="PF00535"/>
    </source>
</evidence>
<keyword evidence="3 8" id="KW-0328">Glycosyltransferase</keyword>
<dbReference type="InterPro" id="IPR029044">
    <property type="entry name" value="Nucleotide-diphossugar_trans"/>
</dbReference>
<evidence type="ECO:0000313" key="9">
    <source>
        <dbReference type="Proteomes" id="UP001595617"/>
    </source>
</evidence>
<dbReference type="Proteomes" id="UP001595617">
    <property type="component" value="Unassembled WGS sequence"/>
</dbReference>
<keyword evidence="5 6" id="KW-0472">Membrane</keyword>
<evidence type="ECO:0000256" key="6">
    <source>
        <dbReference type="SAM" id="Phobius"/>
    </source>
</evidence>
<feature type="domain" description="Glycosyltransferase 2-like" evidence="7">
    <location>
        <begin position="9"/>
        <end position="96"/>
    </location>
</feature>
<gene>
    <name evidence="8" type="ORF">ACFOOG_03885</name>
</gene>
<dbReference type="EC" id="2.4.-.-" evidence="8"/>
<organism evidence="8 9">
    <name type="scientific">Saccharospirillum mangrovi</name>
    <dbReference type="NCBI Taxonomy" id="2161747"/>
    <lineage>
        <taxon>Bacteria</taxon>
        <taxon>Pseudomonadati</taxon>
        <taxon>Pseudomonadota</taxon>
        <taxon>Gammaproteobacteria</taxon>
        <taxon>Oceanospirillales</taxon>
        <taxon>Saccharospirillaceae</taxon>
        <taxon>Saccharospirillum</taxon>
    </lineage>
</organism>
<reference evidence="9" key="1">
    <citation type="journal article" date="2019" name="Int. J. Syst. Evol. Microbiol.">
        <title>The Global Catalogue of Microorganisms (GCM) 10K type strain sequencing project: providing services to taxonomists for standard genome sequencing and annotation.</title>
        <authorList>
            <consortium name="The Broad Institute Genomics Platform"/>
            <consortium name="The Broad Institute Genome Sequencing Center for Infectious Disease"/>
            <person name="Wu L."/>
            <person name="Ma J."/>
        </authorList>
    </citation>
    <scope>NUCLEOTIDE SEQUENCE [LARGE SCALE GENOMIC DNA]</scope>
    <source>
        <strain evidence="9">IBRC 10765</strain>
    </source>
</reference>
<evidence type="ECO:0000256" key="5">
    <source>
        <dbReference type="ARBA" id="ARBA00023136"/>
    </source>
</evidence>
<name>A0ABV7ZTY4_9GAMM</name>
<comment type="caution">
    <text evidence="8">The sequence shown here is derived from an EMBL/GenBank/DDBJ whole genome shotgun (WGS) entry which is preliminary data.</text>
</comment>
<evidence type="ECO:0000256" key="3">
    <source>
        <dbReference type="ARBA" id="ARBA00022676"/>
    </source>
</evidence>
<accession>A0ABV7ZTY4</accession>
<protein>
    <submittedName>
        <fullName evidence="8">Glycosyltransferase family 2 protein</fullName>
        <ecNumber evidence="8">2.4.-.-</ecNumber>
    </submittedName>
</protein>
<keyword evidence="6" id="KW-1133">Transmembrane helix</keyword>
<sequence length="314" mass="34606">MSRQSVRVSVVIPALNEVTQLPDTLRAVARELPDAAVVVADNGSTDGTQDIARAMGATVLDLPGLTIAALRNRGAAAVASDVLVFIDADVLLGEGWGQPFQHTTLSLQAEPMQVTGSRCLPEDTQSYVGRYWYPLLNRAAQVNYINSGHLIVPRTLFDQISGFAEHLKTGEDHDFCQRAIAVGGVLKPEPDLRVFHRGYPNTVAGFMRREMWHGRSDFASLGAVLRSAVAMVALGCLAMLLAGLVGTVITLSLWPIVMTWLLSYSLCIGLVRRKFGRLAWRPWLHAAWLFYLYLIARSMSWSYRVQRPKERSGS</sequence>
<dbReference type="RefSeq" id="WP_380693563.1">
    <property type="nucleotide sequence ID" value="NZ_JBHRYR010000002.1"/>
</dbReference>
<feature type="transmembrane region" description="Helical" evidence="6">
    <location>
        <begin position="251"/>
        <end position="271"/>
    </location>
</feature>
<dbReference type="InterPro" id="IPR001173">
    <property type="entry name" value="Glyco_trans_2-like"/>
</dbReference>
<comment type="subcellular location">
    <subcellularLocation>
        <location evidence="1">Cell membrane</location>
    </subcellularLocation>
</comment>
<feature type="transmembrane region" description="Helical" evidence="6">
    <location>
        <begin position="283"/>
        <end position="303"/>
    </location>
</feature>
<feature type="transmembrane region" description="Helical" evidence="6">
    <location>
        <begin position="218"/>
        <end position="245"/>
    </location>
</feature>